<accession>A0A5J6MJ20</accession>
<dbReference type="InterPro" id="IPR032466">
    <property type="entry name" value="Metal_Hydrolase"/>
</dbReference>
<dbReference type="Proteomes" id="UP000326202">
    <property type="component" value="Chromosome"/>
</dbReference>
<dbReference type="InterPro" id="IPR018228">
    <property type="entry name" value="DNase_TatD-rel_CS"/>
</dbReference>
<dbReference type="NCBIfam" id="TIGR00010">
    <property type="entry name" value="YchF/TatD family DNA exonuclease"/>
    <property type="match status" value="1"/>
</dbReference>
<gene>
    <name evidence="5" type="ORF">FRZ44_25430</name>
</gene>
<dbReference type="AlphaFoldDB" id="A0A5J6MJ20"/>
<dbReference type="RefSeq" id="WP_151177521.1">
    <property type="nucleotide sequence ID" value="NZ_CP042906.1"/>
</dbReference>
<dbReference type="Pfam" id="PF01026">
    <property type="entry name" value="TatD_DNase"/>
    <property type="match status" value="1"/>
</dbReference>
<protein>
    <submittedName>
        <fullName evidence="5">TatD-related deoxyribonuclease</fullName>
    </submittedName>
</protein>
<proteinExistence type="inferred from homology"/>
<keyword evidence="2 4" id="KW-0479">Metal-binding</keyword>
<dbReference type="PROSITE" id="PS01137">
    <property type="entry name" value="TATD_1"/>
    <property type="match status" value="1"/>
</dbReference>
<feature type="binding site" evidence="4">
    <location>
        <position position="204"/>
    </location>
    <ligand>
        <name>a divalent metal cation</name>
        <dbReference type="ChEBI" id="CHEBI:60240"/>
        <label>1</label>
    </ligand>
</feature>
<dbReference type="GO" id="GO:0005829">
    <property type="term" value="C:cytosol"/>
    <property type="evidence" value="ECO:0007669"/>
    <property type="project" value="TreeGrafter"/>
</dbReference>
<dbReference type="Gene3D" id="3.20.20.140">
    <property type="entry name" value="Metal-dependent hydrolases"/>
    <property type="match status" value="1"/>
</dbReference>
<dbReference type="PIRSF" id="PIRSF005902">
    <property type="entry name" value="DNase_TatD"/>
    <property type="match status" value="1"/>
</dbReference>
<dbReference type="KEGG" id="htq:FRZ44_25430"/>
<keyword evidence="3" id="KW-0378">Hydrolase</keyword>
<dbReference type="GO" id="GO:0016788">
    <property type="term" value="F:hydrolase activity, acting on ester bonds"/>
    <property type="evidence" value="ECO:0007669"/>
    <property type="project" value="InterPro"/>
</dbReference>
<organism evidence="5 6">
    <name type="scientific">Hypericibacter terrae</name>
    <dbReference type="NCBI Taxonomy" id="2602015"/>
    <lineage>
        <taxon>Bacteria</taxon>
        <taxon>Pseudomonadati</taxon>
        <taxon>Pseudomonadota</taxon>
        <taxon>Alphaproteobacteria</taxon>
        <taxon>Rhodospirillales</taxon>
        <taxon>Dongiaceae</taxon>
        <taxon>Hypericibacter</taxon>
    </lineage>
</organism>
<feature type="binding site" evidence="4">
    <location>
        <position position="92"/>
    </location>
    <ligand>
        <name>a divalent metal cation</name>
        <dbReference type="ChEBI" id="CHEBI:60240"/>
        <label>1</label>
    </ligand>
</feature>
<dbReference type="GO" id="GO:0046872">
    <property type="term" value="F:metal ion binding"/>
    <property type="evidence" value="ECO:0007669"/>
    <property type="project" value="UniProtKB-KW"/>
</dbReference>
<comment type="similarity">
    <text evidence="1">Belongs to the metallo-dependent hydrolases superfamily. TatD-type hydrolase family.</text>
</comment>
<reference evidence="5 6" key="1">
    <citation type="submission" date="2019-08" db="EMBL/GenBank/DDBJ databases">
        <title>Hyperibacter terrae gen. nov., sp. nov. and Hyperibacter viscosus sp. nov., two new members in the family Rhodospirillaceae isolated from the rhizosphere of Hypericum perforatum.</title>
        <authorList>
            <person name="Noviana Z."/>
        </authorList>
    </citation>
    <scope>NUCLEOTIDE SEQUENCE [LARGE SCALE GENOMIC DNA]</scope>
    <source>
        <strain evidence="5 6">R5913</strain>
    </source>
</reference>
<evidence type="ECO:0000313" key="5">
    <source>
        <dbReference type="EMBL" id="QEX17247.1"/>
    </source>
</evidence>
<evidence type="ECO:0000256" key="2">
    <source>
        <dbReference type="ARBA" id="ARBA00022723"/>
    </source>
</evidence>
<dbReference type="GO" id="GO:0004536">
    <property type="term" value="F:DNA nuclease activity"/>
    <property type="evidence" value="ECO:0007669"/>
    <property type="project" value="InterPro"/>
</dbReference>
<feature type="binding site" evidence="4">
    <location>
        <position position="154"/>
    </location>
    <ligand>
        <name>a divalent metal cation</name>
        <dbReference type="ChEBI" id="CHEBI:60240"/>
        <label>2</label>
    </ligand>
</feature>
<dbReference type="PANTHER" id="PTHR46124:SF2">
    <property type="entry name" value="D-AMINOACYL-TRNA DEACYLASE"/>
    <property type="match status" value="1"/>
</dbReference>
<feature type="binding site" evidence="4">
    <location>
        <position position="6"/>
    </location>
    <ligand>
        <name>a divalent metal cation</name>
        <dbReference type="ChEBI" id="CHEBI:60240"/>
        <label>1</label>
    </ligand>
</feature>
<dbReference type="EMBL" id="CP042906">
    <property type="protein sequence ID" value="QEX17247.1"/>
    <property type="molecule type" value="Genomic_DNA"/>
</dbReference>
<dbReference type="InterPro" id="IPR001130">
    <property type="entry name" value="TatD-like"/>
</dbReference>
<dbReference type="SUPFAM" id="SSF51556">
    <property type="entry name" value="Metallo-dependent hydrolases"/>
    <property type="match status" value="1"/>
</dbReference>
<evidence type="ECO:0000256" key="3">
    <source>
        <dbReference type="ARBA" id="ARBA00022801"/>
    </source>
</evidence>
<evidence type="ECO:0000256" key="4">
    <source>
        <dbReference type="PIRSR" id="PIRSR005902-1"/>
    </source>
</evidence>
<dbReference type="OrthoDB" id="9810005at2"/>
<name>A0A5J6MJ20_9PROT</name>
<keyword evidence="6" id="KW-1185">Reference proteome</keyword>
<dbReference type="FunFam" id="3.20.20.140:FF:000005">
    <property type="entry name" value="TatD family hydrolase"/>
    <property type="match status" value="1"/>
</dbReference>
<sequence>MLVDSHCHLDYLDRAGILDAALGRAREAGVGAMLTICTSVEEFPQVLAIAERHDNLWCTVGVHPHEAEGEVNVAAEQLIELSRHPKVIGIGECGLDYFYERSPRAEQQSVFRTHIAAARATGLPLIVHSRDADEDTVALLQEGAAEGNLRGLIHCFSTTQYLSDSALKLGFYISLSGILTFPKSDSLRAIAKDLPQDRILVETDSPYLAPVPFRGKKCEPAFVAHTAQCLAELQGMTAPELADTTTANFFRLFDKAKPASLKASA</sequence>
<dbReference type="PANTHER" id="PTHR46124">
    <property type="entry name" value="D-AMINOACYL-TRNA DEACYLASE"/>
    <property type="match status" value="1"/>
</dbReference>
<evidence type="ECO:0000256" key="1">
    <source>
        <dbReference type="ARBA" id="ARBA00009275"/>
    </source>
</evidence>
<evidence type="ECO:0000313" key="6">
    <source>
        <dbReference type="Proteomes" id="UP000326202"/>
    </source>
</evidence>
<dbReference type="CDD" id="cd01310">
    <property type="entry name" value="TatD_DNAse"/>
    <property type="match status" value="1"/>
</dbReference>
<feature type="binding site" evidence="4">
    <location>
        <position position="8"/>
    </location>
    <ligand>
        <name>a divalent metal cation</name>
        <dbReference type="ChEBI" id="CHEBI:60240"/>
        <label>1</label>
    </ligand>
</feature>
<dbReference type="PROSITE" id="PS01090">
    <property type="entry name" value="TATD_2"/>
    <property type="match status" value="1"/>
</dbReference>
<feature type="binding site" evidence="4">
    <location>
        <position position="128"/>
    </location>
    <ligand>
        <name>a divalent metal cation</name>
        <dbReference type="ChEBI" id="CHEBI:60240"/>
        <label>2</label>
    </ligand>
</feature>
<dbReference type="InterPro" id="IPR015991">
    <property type="entry name" value="TatD/YcfH-like"/>
</dbReference>